<dbReference type="EMBL" id="JAZHXI010000018">
    <property type="protein sequence ID" value="KAL2061567.1"/>
    <property type="molecule type" value="Genomic_DNA"/>
</dbReference>
<name>A0ABR4BV96_9HELO</name>
<feature type="compositionally biased region" description="Basic and acidic residues" evidence="1">
    <location>
        <begin position="240"/>
        <end position="276"/>
    </location>
</feature>
<sequence>MVGAQKCVECVALNEHRARHLSTLHCKNHGCPALDGHGQICGKKKSKGEYGCINHPPPPPPPRACEAISCNLLPSKPSTYCNLHKCVFSGCLQFSNAALNQDYCADHKCSVQRCQALRKRIRVGNHLELAFFCVPHECETNGCTAQKVSRGHCGAHCCTFPNCPAARRTDLGTSTYCLGHFSEELRNQAAAAARRDTERQFQAQIEKAEVEALKKARIMAEQKEKQKEEEEAILHNQKVKFAEDEERRKKHERERSEKTYHDRQRGRNEASHESSRQQEAPSKNYDPHFYEKPNDFRTTDNSYGKYTQGHSRDKDPAFSRTGGGHYTSIPNRSVPRGGYQKGGDRNSRNMDADQSRHRREDRAKRNSDGSFVNVEVHQDDDHDWASDSATNDSDYDHHEHRQIPRSGPAYQRERGYSNEASAGSNVGDGIRDDGPRYKHREDKYQGEVRTRVRRKDREAAYADERERQAKYTHERDDDRRGGKESDRSYGNKENVRRTGW</sequence>
<evidence type="ECO:0000313" key="3">
    <source>
        <dbReference type="Proteomes" id="UP001595075"/>
    </source>
</evidence>
<protein>
    <submittedName>
        <fullName evidence="2">Uncharacterized protein</fullName>
    </submittedName>
</protein>
<evidence type="ECO:0000256" key="1">
    <source>
        <dbReference type="SAM" id="MobiDB-lite"/>
    </source>
</evidence>
<feature type="compositionally biased region" description="Basic and acidic residues" evidence="1">
    <location>
        <begin position="285"/>
        <end position="298"/>
    </location>
</feature>
<proteinExistence type="predicted"/>
<reference evidence="2 3" key="1">
    <citation type="journal article" date="2024" name="Commun. Biol.">
        <title>Comparative genomic analysis of thermophilic fungi reveals convergent evolutionary adaptations and gene losses.</title>
        <authorList>
            <person name="Steindorff A.S."/>
            <person name="Aguilar-Pontes M.V."/>
            <person name="Robinson A.J."/>
            <person name="Andreopoulos B."/>
            <person name="LaButti K."/>
            <person name="Kuo A."/>
            <person name="Mondo S."/>
            <person name="Riley R."/>
            <person name="Otillar R."/>
            <person name="Haridas S."/>
            <person name="Lipzen A."/>
            <person name="Grimwood J."/>
            <person name="Schmutz J."/>
            <person name="Clum A."/>
            <person name="Reid I.D."/>
            <person name="Moisan M.C."/>
            <person name="Butler G."/>
            <person name="Nguyen T.T.M."/>
            <person name="Dewar K."/>
            <person name="Conant G."/>
            <person name="Drula E."/>
            <person name="Henrissat B."/>
            <person name="Hansel C."/>
            <person name="Singer S."/>
            <person name="Hutchinson M.I."/>
            <person name="de Vries R.P."/>
            <person name="Natvig D.O."/>
            <person name="Powell A.J."/>
            <person name="Tsang A."/>
            <person name="Grigoriev I.V."/>
        </authorList>
    </citation>
    <scope>NUCLEOTIDE SEQUENCE [LARGE SCALE GENOMIC DNA]</scope>
    <source>
        <strain evidence="2 3">CBS 494.80</strain>
    </source>
</reference>
<dbReference type="Proteomes" id="UP001595075">
    <property type="component" value="Unassembled WGS sequence"/>
</dbReference>
<feature type="compositionally biased region" description="Basic and acidic residues" evidence="1">
    <location>
        <begin position="376"/>
        <end position="385"/>
    </location>
</feature>
<keyword evidence="3" id="KW-1185">Reference proteome</keyword>
<feature type="compositionally biased region" description="Basic and acidic residues" evidence="1">
    <location>
        <begin position="342"/>
        <end position="367"/>
    </location>
</feature>
<feature type="compositionally biased region" description="Basic and acidic residues" evidence="1">
    <location>
        <begin position="429"/>
        <end position="500"/>
    </location>
</feature>
<organism evidence="2 3">
    <name type="scientific">Oculimacula yallundae</name>
    <dbReference type="NCBI Taxonomy" id="86028"/>
    <lineage>
        <taxon>Eukaryota</taxon>
        <taxon>Fungi</taxon>
        <taxon>Dikarya</taxon>
        <taxon>Ascomycota</taxon>
        <taxon>Pezizomycotina</taxon>
        <taxon>Leotiomycetes</taxon>
        <taxon>Helotiales</taxon>
        <taxon>Ploettnerulaceae</taxon>
        <taxon>Oculimacula</taxon>
    </lineage>
</organism>
<feature type="compositionally biased region" description="Polar residues" evidence="1">
    <location>
        <begin position="299"/>
        <end position="309"/>
    </location>
</feature>
<evidence type="ECO:0000313" key="2">
    <source>
        <dbReference type="EMBL" id="KAL2061567.1"/>
    </source>
</evidence>
<comment type="caution">
    <text evidence="2">The sequence shown here is derived from an EMBL/GenBank/DDBJ whole genome shotgun (WGS) entry which is preliminary data.</text>
</comment>
<gene>
    <name evidence="2" type="ORF">VTL71DRAFT_6944</name>
</gene>
<feature type="region of interest" description="Disordered" evidence="1">
    <location>
        <begin position="226"/>
        <end position="500"/>
    </location>
</feature>
<accession>A0ABR4BV96</accession>